<dbReference type="InterPro" id="IPR009081">
    <property type="entry name" value="PP-bd_ACP"/>
</dbReference>
<dbReference type="GO" id="GO:0031177">
    <property type="term" value="F:phosphopantetheine binding"/>
    <property type="evidence" value="ECO:0007669"/>
    <property type="project" value="InterPro"/>
</dbReference>
<organism evidence="10 11">
    <name type="scientific">Nocardiopsis dassonvillei (strain ATCC 23218 / DSM 43111 / CIP 107115 / JCM 7437 / KCTC 9190 / NBRC 14626 / NCTC 10488 / NRRL B-5397 / IMRU 509)</name>
    <name type="common">Actinomadura dassonvillei</name>
    <dbReference type="NCBI Taxonomy" id="446468"/>
    <lineage>
        <taxon>Bacteria</taxon>
        <taxon>Bacillati</taxon>
        <taxon>Actinomycetota</taxon>
        <taxon>Actinomycetes</taxon>
        <taxon>Streptosporangiales</taxon>
        <taxon>Nocardiopsidaceae</taxon>
        <taxon>Nocardiopsis</taxon>
    </lineage>
</organism>
<comment type="pathway">
    <text evidence="2">Siderophore biosynthesis; mycobactin biosynthesis.</text>
</comment>
<dbReference type="InterPro" id="IPR036736">
    <property type="entry name" value="ACP-like_sf"/>
</dbReference>
<dbReference type="OrthoDB" id="2472181at2"/>
<dbReference type="Gene3D" id="3.30.559.30">
    <property type="entry name" value="Nonribosomal peptide synthetase, condensation domain"/>
    <property type="match status" value="2"/>
</dbReference>
<dbReference type="Pfam" id="PF00668">
    <property type="entry name" value="Condensation"/>
    <property type="match status" value="2"/>
</dbReference>
<dbReference type="GO" id="GO:0043041">
    <property type="term" value="P:amino acid activation for nonribosomal peptide biosynthetic process"/>
    <property type="evidence" value="ECO:0007669"/>
    <property type="project" value="TreeGrafter"/>
</dbReference>
<dbReference type="InterPro" id="IPR010071">
    <property type="entry name" value="AA_adenyl_dom"/>
</dbReference>
<evidence type="ECO:0000256" key="8">
    <source>
        <dbReference type="ARBA" id="ARBA00033440"/>
    </source>
</evidence>
<dbReference type="EMBL" id="CP002040">
    <property type="protein sequence ID" value="ADH67190.1"/>
    <property type="molecule type" value="Genomic_DNA"/>
</dbReference>
<dbReference type="InterPro" id="IPR020806">
    <property type="entry name" value="PKS_PP-bd"/>
</dbReference>
<dbReference type="InterPro" id="IPR006162">
    <property type="entry name" value="Ppantetheine_attach_site"/>
</dbReference>
<dbReference type="GO" id="GO:0044550">
    <property type="term" value="P:secondary metabolite biosynthetic process"/>
    <property type="evidence" value="ECO:0007669"/>
    <property type="project" value="TreeGrafter"/>
</dbReference>
<dbReference type="Gene3D" id="3.40.50.1820">
    <property type="entry name" value="alpha/beta hydrolase"/>
    <property type="match status" value="1"/>
</dbReference>
<comment type="cofactor">
    <cofactor evidence="1">
        <name>pantetheine 4'-phosphate</name>
        <dbReference type="ChEBI" id="CHEBI:47942"/>
    </cofactor>
</comment>
<dbReference type="RefSeq" id="WP_013152797.1">
    <property type="nucleotide sequence ID" value="NC_014210.1"/>
</dbReference>
<keyword evidence="5" id="KW-0596">Phosphopantetheine</keyword>
<evidence type="ECO:0000256" key="6">
    <source>
        <dbReference type="ARBA" id="ARBA00022553"/>
    </source>
</evidence>
<dbReference type="SUPFAM" id="SSF47336">
    <property type="entry name" value="ACP-like"/>
    <property type="match status" value="3"/>
</dbReference>
<reference evidence="10 11" key="1">
    <citation type="journal article" date="2010" name="Stand. Genomic Sci.">
        <title>Complete genome sequence of Nocardiopsis dassonvillei type strain (IMRU 509).</title>
        <authorList>
            <person name="Sun H."/>
            <person name="Lapidus A."/>
            <person name="Nolan M."/>
            <person name="Lucas S."/>
            <person name="Del Rio T.G."/>
            <person name="Tice H."/>
            <person name="Cheng J.F."/>
            <person name="Tapia R."/>
            <person name="Han C."/>
            <person name="Goodwin L."/>
            <person name="Pitluck S."/>
            <person name="Pagani I."/>
            <person name="Ivanova N."/>
            <person name="Mavromatis K."/>
            <person name="Mikhailova N."/>
            <person name="Pati A."/>
            <person name="Chen A."/>
            <person name="Palaniappan K."/>
            <person name="Land M."/>
            <person name="Hauser L."/>
            <person name="Chang Y.J."/>
            <person name="Jeffries C.D."/>
            <person name="Djao O.D."/>
            <person name="Rohde M."/>
            <person name="Sikorski J."/>
            <person name="Goker M."/>
            <person name="Woyke T."/>
            <person name="Bristow J."/>
            <person name="Eisen J.A."/>
            <person name="Markowitz V."/>
            <person name="Hugenholtz P."/>
            <person name="Kyrpides N.C."/>
            <person name="Klenk H.P."/>
        </authorList>
    </citation>
    <scope>NUCLEOTIDE SEQUENCE [LARGE SCALE GENOMIC DNA]</scope>
    <source>
        <strain evidence="11">ATCC 23218 / DSM 43111 / CIP 107115 / JCM 7437 / KCTC 9190 / NBRC 14626 / NCTC 10488 / NRRL B-5397 / IMRU 509</strain>
    </source>
</reference>
<dbReference type="GO" id="GO:0072330">
    <property type="term" value="P:monocarboxylic acid biosynthetic process"/>
    <property type="evidence" value="ECO:0007669"/>
    <property type="project" value="UniProtKB-ARBA"/>
</dbReference>
<keyword evidence="6" id="KW-0597">Phosphoprotein</keyword>
<dbReference type="GO" id="GO:0016874">
    <property type="term" value="F:ligase activity"/>
    <property type="evidence" value="ECO:0007669"/>
    <property type="project" value="UniProtKB-KW"/>
</dbReference>
<dbReference type="GeneID" id="91484362"/>
<evidence type="ECO:0000256" key="4">
    <source>
        <dbReference type="ARBA" id="ARBA00016743"/>
    </source>
</evidence>
<keyword evidence="7" id="KW-0436">Ligase</keyword>
<dbReference type="CDD" id="cd19535">
    <property type="entry name" value="Cyc_NRPS"/>
    <property type="match status" value="2"/>
</dbReference>
<comment type="similarity">
    <text evidence="3">Belongs to the ATP-dependent AMP-binding enzyme family. MbtB subfamily.</text>
</comment>
<dbReference type="InterPro" id="IPR025110">
    <property type="entry name" value="AMP-bd_C"/>
</dbReference>
<feature type="domain" description="Carrier" evidence="9">
    <location>
        <begin position="92"/>
        <end position="168"/>
    </location>
</feature>
<dbReference type="PROSITE" id="PS00012">
    <property type="entry name" value="PHOSPHOPANTETHEINE"/>
    <property type="match status" value="2"/>
</dbReference>
<dbReference type="SUPFAM" id="SSF56801">
    <property type="entry name" value="Acetyl-CoA synthetase-like"/>
    <property type="match status" value="2"/>
</dbReference>
<dbReference type="STRING" id="446468.Ndas_1762"/>
<dbReference type="eggNOG" id="COG1020">
    <property type="taxonomic scope" value="Bacteria"/>
</dbReference>
<dbReference type="Pfam" id="PF13193">
    <property type="entry name" value="AMP-binding_C"/>
    <property type="match status" value="2"/>
</dbReference>
<evidence type="ECO:0000256" key="7">
    <source>
        <dbReference type="ARBA" id="ARBA00022598"/>
    </source>
</evidence>
<sequence length="2258" mass="242964">MYVLVEDDGHGGDHRSAARRVRAATADAYGFVPDGVVVLPRGAVADRDDAEAPVPARILHSALDGALHTDFLPVAATGAPAPGARAPVPPAPSRPVDVEEVRETVAALLGRPLSEVGPEDDLIGLGIDSLRTMQFANDQRAKGFGVRFPDLFARPTVRAWTELLALSPGTGSPDGAGPAAAEGEPFPLTPVQHAYWIGRRDDQVLGGVACHFYVELDGRGLRPRRLERALRALIQRHPALRTAYTDDGGQRVLPEPRVEPLETDDLRHLDQAEADRRLEERRERLSHRLLDIASGQVLAACLSLLPDGGHRLHLNFELLATDVQSIRIALVELAELYRSPRDELPPLGTDFASYLAARESRRAPSRDAHRDYWASRVPELPGPPQLPLAADPARAGVPRFERREHRLGPERRERLAGLARAHGATVPMVLAAAFAEVVGAWSATPRFLLNLPLFDREALDGAGAGIEGVVADFTNLVLVAFDLTGTASFADRVAAAQACLREHVAHSDYSGVEVLRDLTRRGGPPAPAPVVFTSAVGMGELIEPRVREVLGETGWMISQTPQVWLDHQVVERDGGLALVWDAVSGLFPEGVLDAMFDAYGRVLEQVLAGDWSIPVVAVPTRDHLAVRTRVNEAAMAASPLTNGVAAGAGLLHGGFFAWAEREPDRVAVVWDGGRWTYAELAERALRTAAHLSERGARPGDTVAVSLPKGPDQVAAVLGVLAAGCAYVPVGVDQPALRRERMLRRADAALVLDDLEPVSKTRPWDGPTEVPPEASAYVIFTSGSTGEPKGVEVTHRAAVNTVTDVCARFGIGPDDRVLAVSALDFDLSVFDVFGLLGVGGAVVVPEEEQRRDAAAWCGAVSRHGVTVWNTVPVLAQMLVEAATGAPESLAGLRVVMVSGDWVPLDLPGQVTRAAPDCRFVAMGGATEAAIWSNYEEVGELDPDWPSIPYGRPLSGQCFRVVGPDGRDRPDWVPGELWIGGAGVAVGYRGDPATTAARFVTDERGVRWYRTGDQGCYRPDGRLEFLGRDDHQIKIRGHRLELGEVEAAARAHPGVGTAAVVVSPAPSPRLVAFVTVTGGGTAPEALRDFLAERLPEHAVPAHVVTVPRIPLNANGKVDRAALTALAGEQVGRTAATGAPPEGPTERAVADIWADLLGLDTVNRDDNFFTLGGDSLLATRMIVRLNDRGLRGADLGLLFSAGSLREFARGLRDGTGEAGFSAPVARPEERHEPFPLTSVQQAYRIGRGDDFALGGVDCHFYTEYDGADIDLARLEEAWNLLILRHDMLRAVLTPDGRQRVLPAVPRFAVPVTDASDEDAGQALADLRAAMSHQLIDPHTWPLFDLRAVRYGGGRVRLGLSIDALTVDALSAMILLGELDRLYADPKARLAPLGLTFRDYVLGVHPSPERRERAERHWAARVRALPGPPELPLATDPSLVRAPRFERREQWLDTREREALLAAARAHGVTASAVLATAFCETLGAWSANPHLTINLTLFDRRDVHPDVGSLVGDFTSLLLAGYQPEPGDSWAERVTRLHRRMGQDLDHSEVTARWVLSELARHRGSLDVSMPVVFTSTIGATGTGDAAVRPSFAEPVWGVSQTPQVWLDHQVVERDGGLALVWDAVSGLFPEGVLDAMFDAYGRVLRQLLDGDWTRRPVHTPPPEQLLTRERVNRIAADTPVRPASDLLHGGFFAWAEREPDRVAVIWDGGRWTYAELAERALRTAAHLNEHGTRPGDTVAVSLPKGPDQIAAVLGVLAAGCTYVPVGVDQPALRRERMLRRADAALVLDDLGPALAAKPWKRPARVGADASAYVIFTSGSTGEPKGVEVTHRAAVNTVTDVCARFGIGPDDRVLAVSALDFDLSVFDVFGLLGVGGAVVVPAEEQRRDAAAWCRAVSRHGVTVWNTVPVLAQMLTETAAGAPESLAGLRVVMVSGDWVPLDLPRSIEDLAPGCRFVAMGGATEAAIWSNYEEVTEPDPDWPSIPYGRPLSGQCFRVVGPDGRDRPDWVPGELWIGGAGVAVGYRGDPATTAARFVTDEHGTRWYRTGDQGRYRPDGRLEFLGRDDHQIKIRGHRLELGEVEAAARAHPRITSAAVVVSPAPSPRLVAFVTAVEGQEAPDSLRDFLAERLPEHAVPAHVVTVPRMPLNANGKVDRAALTTLAGQRAGNDAAAGAPPEGPTERAVADIWADLLGLDTVNRDDDFVALGGDSLLATRMTEALRRRFGAELPLRRVFEAPTVRGLAALLDRGPSSADHEFEEGTL</sequence>
<dbReference type="Proteomes" id="UP000002219">
    <property type="component" value="Chromosome 1"/>
</dbReference>
<dbReference type="InterPro" id="IPR023213">
    <property type="entry name" value="CAT-like_dom_sf"/>
</dbReference>
<dbReference type="KEGG" id="nda:Ndas_1762"/>
<evidence type="ECO:0000256" key="2">
    <source>
        <dbReference type="ARBA" id="ARBA00005102"/>
    </source>
</evidence>
<dbReference type="InterPro" id="IPR001242">
    <property type="entry name" value="Condensation_dom"/>
</dbReference>
<evidence type="ECO:0000256" key="3">
    <source>
        <dbReference type="ARBA" id="ARBA00007380"/>
    </source>
</evidence>
<dbReference type="PANTHER" id="PTHR45527">
    <property type="entry name" value="NONRIBOSOMAL PEPTIDE SYNTHETASE"/>
    <property type="match status" value="1"/>
</dbReference>
<dbReference type="Pfam" id="PF00501">
    <property type="entry name" value="AMP-binding"/>
    <property type="match status" value="2"/>
</dbReference>
<feature type="domain" description="Carrier" evidence="9">
    <location>
        <begin position="2171"/>
        <end position="2246"/>
    </location>
</feature>
<name>D7B5C3_NOCDD</name>
<dbReference type="Gene3D" id="3.40.50.12780">
    <property type="entry name" value="N-terminal domain of ligase-like"/>
    <property type="match status" value="2"/>
</dbReference>
<evidence type="ECO:0000259" key="9">
    <source>
        <dbReference type="PROSITE" id="PS50075"/>
    </source>
</evidence>
<dbReference type="Gene3D" id="3.30.559.10">
    <property type="entry name" value="Chloramphenicol acetyltransferase-like domain"/>
    <property type="match status" value="2"/>
</dbReference>
<dbReference type="FunFam" id="3.30.559.30:FF:000006">
    <property type="entry name" value="Yersiniabactin polyketide/non-ribosomal peptide synthetase"/>
    <property type="match status" value="2"/>
</dbReference>
<dbReference type="InterPro" id="IPR042099">
    <property type="entry name" value="ANL_N_sf"/>
</dbReference>
<dbReference type="SUPFAM" id="SSF52777">
    <property type="entry name" value="CoA-dependent acyltransferases"/>
    <property type="match status" value="4"/>
</dbReference>
<evidence type="ECO:0000256" key="5">
    <source>
        <dbReference type="ARBA" id="ARBA00022450"/>
    </source>
</evidence>
<dbReference type="NCBIfam" id="TIGR01733">
    <property type="entry name" value="AA-adenyl-dom"/>
    <property type="match status" value="2"/>
</dbReference>
<dbReference type="CDD" id="cd12114">
    <property type="entry name" value="A_NRPS_TlmIV_like"/>
    <property type="match status" value="2"/>
</dbReference>
<dbReference type="PROSITE" id="PS50075">
    <property type="entry name" value="CARRIER"/>
    <property type="match status" value="3"/>
</dbReference>
<dbReference type="Gene3D" id="1.10.1200.10">
    <property type="entry name" value="ACP-like"/>
    <property type="match status" value="2"/>
</dbReference>
<dbReference type="FunFam" id="1.10.1200.10:FF:000016">
    <property type="entry name" value="Non-ribosomal peptide synthase"/>
    <property type="match status" value="1"/>
</dbReference>
<dbReference type="InterPro" id="IPR057737">
    <property type="entry name" value="Condensation_MtbB-like"/>
</dbReference>
<dbReference type="FunFam" id="3.30.559.10:FF:000023">
    <property type="entry name" value="Non-ribosomal peptide synthetase"/>
    <property type="match status" value="2"/>
</dbReference>
<feature type="domain" description="Carrier" evidence="9">
    <location>
        <begin position="1137"/>
        <end position="1212"/>
    </location>
</feature>
<dbReference type="FunFam" id="3.40.50.12780:FF:000012">
    <property type="entry name" value="Non-ribosomal peptide synthetase"/>
    <property type="match status" value="2"/>
</dbReference>
<protein>
    <recommendedName>
        <fullName evidence="4">Phenyloxazoline synthase MbtB</fullName>
    </recommendedName>
    <alternativeName>
        <fullName evidence="8">Mycobactin synthetase protein B</fullName>
    </alternativeName>
</protein>
<dbReference type="InterPro" id="IPR020845">
    <property type="entry name" value="AMP-binding_CS"/>
</dbReference>
<evidence type="ECO:0000313" key="10">
    <source>
        <dbReference type="EMBL" id="ADH67190.1"/>
    </source>
</evidence>
<keyword evidence="11" id="KW-1185">Reference proteome</keyword>
<gene>
    <name evidence="10" type="ordered locus">Ndas_1762</name>
</gene>
<proteinExistence type="inferred from homology"/>
<dbReference type="SMART" id="SM00823">
    <property type="entry name" value="PKS_PP"/>
    <property type="match status" value="3"/>
</dbReference>
<dbReference type="GO" id="GO:0005737">
    <property type="term" value="C:cytoplasm"/>
    <property type="evidence" value="ECO:0007669"/>
    <property type="project" value="TreeGrafter"/>
</dbReference>
<dbReference type="InterPro" id="IPR045851">
    <property type="entry name" value="AMP-bd_C_sf"/>
</dbReference>
<evidence type="ECO:0000256" key="1">
    <source>
        <dbReference type="ARBA" id="ARBA00001957"/>
    </source>
</evidence>
<dbReference type="Pfam" id="PF00550">
    <property type="entry name" value="PP-binding"/>
    <property type="match status" value="3"/>
</dbReference>
<dbReference type="Gene3D" id="3.30.300.30">
    <property type="match status" value="2"/>
</dbReference>
<dbReference type="HOGENOM" id="CLU_000022_40_1_11"/>
<dbReference type="GO" id="GO:0008610">
    <property type="term" value="P:lipid biosynthetic process"/>
    <property type="evidence" value="ECO:0007669"/>
    <property type="project" value="UniProtKB-ARBA"/>
</dbReference>
<dbReference type="InterPro" id="IPR029058">
    <property type="entry name" value="AB_hydrolase_fold"/>
</dbReference>
<accession>D7B5C3</accession>
<dbReference type="InterPro" id="IPR000873">
    <property type="entry name" value="AMP-dep_synth/lig_dom"/>
</dbReference>
<evidence type="ECO:0000313" key="11">
    <source>
        <dbReference type="Proteomes" id="UP000002219"/>
    </source>
</evidence>
<dbReference type="PANTHER" id="PTHR45527:SF10">
    <property type="entry name" value="PYOCHELIN SYNTHASE PCHF"/>
    <property type="match status" value="1"/>
</dbReference>
<dbReference type="PROSITE" id="PS00455">
    <property type="entry name" value="AMP_BINDING"/>
    <property type="match status" value="2"/>
</dbReference>